<keyword evidence="2" id="KW-1185">Reference proteome</keyword>
<name>A0ABP7QQX1_9ACTN</name>
<dbReference type="Proteomes" id="UP001500456">
    <property type="component" value="Unassembled WGS sequence"/>
</dbReference>
<evidence type="ECO:0000313" key="2">
    <source>
        <dbReference type="Proteomes" id="UP001500456"/>
    </source>
</evidence>
<accession>A0ABP7QQX1</accession>
<organism evidence="1 2">
    <name type="scientific">Streptomyces plumbiresistens</name>
    <dbReference type="NCBI Taxonomy" id="511811"/>
    <lineage>
        <taxon>Bacteria</taxon>
        <taxon>Bacillati</taxon>
        <taxon>Actinomycetota</taxon>
        <taxon>Actinomycetes</taxon>
        <taxon>Kitasatosporales</taxon>
        <taxon>Streptomycetaceae</taxon>
        <taxon>Streptomyces</taxon>
    </lineage>
</organism>
<evidence type="ECO:0000313" key="1">
    <source>
        <dbReference type="EMBL" id="GAA3986261.1"/>
    </source>
</evidence>
<sequence>MAPDAADGSGADGSRAGPYVQPVPVASAAVASAITTVVVSQAGVPSASGASVDTVYTGTTGRWSSVAGQDLQALC</sequence>
<protein>
    <submittedName>
        <fullName evidence="1">Uncharacterized protein</fullName>
    </submittedName>
</protein>
<comment type="caution">
    <text evidence="1">The sequence shown here is derived from an EMBL/GenBank/DDBJ whole genome shotgun (WGS) entry which is preliminary data.</text>
</comment>
<reference evidence="2" key="1">
    <citation type="journal article" date="2019" name="Int. J. Syst. Evol. Microbiol.">
        <title>The Global Catalogue of Microorganisms (GCM) 10K type strain sequencing project: providing services to taxonomists for standard genome sequencing and annotation.</title>
        <authorList>
            <consortium name="The Broad Institute Genomics Platform"/>
            <consortium name="The Broad Institute Genome Sequencing Center for Infectious Disease"/>
            <person name="Wu L."/>
            <person name="Ma J."/>
        </authorList>
    </citation>
    <scope>NUCLEOTIDE SEQUENCE [LARGE SCALE GENOMIC DNA]</scope>
    <source>
        <strain evidence="2">JCM 16924</strain>
    </source>
</reference>
<gene>
    <name evidence="1" type="ORF">GCM10022232_19100</name>
</gene>
<dbReference type="EMBL" id="BAAAZX010000004">
    <property type="protein sequence ID" value="GAA3986261.1"/>
    <property type="molecule type" value="Genomic_DNA"/>
</dbReference>
<proteinExistence type="predicted"/>